<dbReference type="EMBL" id="JACHCC010000004">
    <property type="protein sequence ID" value="MBB6499693.1"/>
    <property type="molecule type" value="Genomic_DNA"/>
</dbReference>
<evidence type="ECO:0000256" key="4">
    <source>
        <dbReference type="ARBA" id="ARBA00022496"/>
    </source>
</evidence>
<proteinExistence type="inferred from homology"/>
<protein>
    <submittedName>
        <fullName evidence="17">Iron complex outermembrane receptor protein</fullName>
    </submittedName>
</protein>
<keyword evidence="8" id="KW-0406">Ion transport</keyword>
<dbReference type="SUPFAM" id="SSF56935">
    <property type="entry name" value="Porins"/>
    <property type="match status" value="1"/>
</dbReference>
<keyword evidence="2 12" id="KW-0813">Transport</keyword>
<keyword evidence="11 12" id="KW-0998">Cell outer membrane</keyword>
<dbReference type="SUPFAM" id="SSF49464">
    <property type="entry name" value="Carboxypeptidase regulatory domain-like"/>
    <property type="match status" value="1"/>
</dbReference>
<evidence type="ECO:0000256" key="5">
    <source>
        <dbReference type="ARBA" id="ARBA00022692"/>
    </source>
</evidence>
<evidence type="ECO:0000256" key="13">
    <source>
        <dbReference type="RuleBase" id="RU003357"/>
    </source>
</evidence>
<reference evidence="17 18" key="1">
    <citation type="submission" date="2020-08" db="EMBL/GenBank/DDBJ databases">
        <title>Genomic Encyclopedia of Type Strains, Phase IV (KMG-V): Genome sequencing to study the core and pangenomes of soil and plant-associated prokaryotes.</title>
        <authorList>
            <person name="Whitman W."/>
        </authorList>
    </citation>
    <scope>NUCLEOTIDE SEQUENCE [LARGE SCALE GENOMIC DNA]</scope>
    <source>
        <strain evidence="17 18">M2T3</strain>
    </source>
</reference>
<dbReference type="Gene3D" id="2.60.40.1120">
    <property type="entry name" value="Carboxypeptidase-like, regulatory domain"/>
    <property type="match status" value="1"/>
</dbReference>
<evidence type="ECO:0000256" key="14">
    <source>
        <dbReference type="SAM" id="SignalP"/>
    </source>
</evidence>
<evidence type="ECO:0000256" key="3">
    <source>
        <dbReference type="ARBA" id="ARBA00022452"/>
    </source>
</evidence>
<dbReference type="InterPro" id="IPR037066">
    <property type="entry name" value="Plug_dom_sf"/>
</dbReference>
<keyword evidence="3 12" id="KW-1134">Transmembrane beta strand</keyword>
<keyword evidence="5 12" id="KW-0812">Transmembrane</keyword>
<evidence type="ECO:0000256" key="7">
    <source>
        <dbReference type="ARBA" id="ARBA00023004"/>
    </source>
</evidence>
<evidence type="ECO:0000256" key="10">
    <source>
        <dbReference type="ARBA" id="ARBA00023136"/>
    </source>
</evidence>
<dbReference type="PANTHER" id="PTHR32552">
    <property type="entry name" value="FERRICHROME IRON RECEPTOR-RELATED"/>
    <property type="match status" value="1"/>
</dbReference>
<feature type="signal peptide" evidence="14">
    <location>
        <begin position="1"/>
        <end position="20"/>
    </location>
</feature>
<dbReference type="InterPro" id="IPR039426">
    <property type="entry name" value="TonB-dep_rcpt-like"/>
</dbReference>
<evidence type="ECO:0000256" key="8">
    <source>
        <dbReference type="ARBA" id="ARBA00023065"/>
    </source>
</evidence>
<evidence type="ECO:0000259" key="16">
    <source>
        <dbReference type="Pfam" id="PF07715"/>
    </source>
</evidence>
<evidence type="ECO:0000256" key="11">
    <source>
        <dbReference type="ARBA" id="ARBA00023237"/>
    </source>
</evidence>
<dbReference type="GO" id="GO:0015344">
    <property type="term" value="F:siderophore uptake transmembrane transporter activity"/>
    <property type="evidence" value="ECO:0007669"/>
    <property type="project" value="TreeGrafter"/>
</dbReference>
<keyword evidence="6 14" id="KW-0732">Signal</keyword>
<organism evidence="17 18">
    <name type="scientific">Pedobacter cryoconitis</name>
    <dbReference type="NCBI Taxonomy" id="188932"/>
    <lineage>
        <taxon>Bacteria</taxon>
        <taxon>Pseudomonadati</taxon>
        <taxon>Bacteroidota</taxon>
        <taxon>Sphingobacteriia</taxon>
        <taxon>Sphingobacteriales</taxon>
        <taxon>Sphingobacteriaceae</taxon>
        <taxon>Pedobacter</taxon>
    </lineage>
</organism>
<keyword evidence="17" id="KW-0675">Receptor</keyword>
<dbReference type="GO" id="GO:0009279">
    <property type="term" value="C:cell outer membrane"/>
    <property type="evidence" value="ECO:0007669"/>
    <property type="project" value="UniProtKB-SubCell"/>
</dbReference>
<keyword evidence="7" id="KW-0408">Iron</keyword>
<dbReference type="InterPro" id="IPR012910">
    <property type="entry name" value="Plug_dom"/>
</dbReference>
<comment type="caution">
    <text evidence="17">The sequence shown here is derived from an EMBL/GenBank/DDBJ whole genome shotgun (WGS) entry which is preliminary data.</text>
</comment>
<dbReference type="InterPro" id="IPR000531">
    <property type="entry name" value="Beta-barrel_TonB"/>
</dbReference>
<dbReference type="RefSeq" id="WP_184624417.1">
    <property type="nucleotide sequence ID" value="NZ_JACHCC010000004.1"/>
</dbReference>
<evidence type="ECO:0000313" key="18">
    <source>
        <dbReference type="Proteomes" id="UP000521017"/>
    </source>
</evidence>
<dbReference type="InterPro" id="IPR036942">
    <property type="entry name" value="Beta-barrel_TonB_sf"/>
</dbReference>
<comment type="subcellular location">
    <subcellularLocation>
        <location evidence="1 12">Cell outer membrane</location>
        <topology evidence="1 12">Multi-pass membrane protein</topology>
    </subcellularLocation>
</comment>
<dbReference type="InterPro" id="IPR008969">
    <property type="entry name" value="CarboxyPept-like_regulatory"/>
</dbReference>
<dbReference type="PANTHER" id="PTHR32552:SF68">
    <property type="entry name" value="FERRICHROME OUTER MEMBRANE TRANSPORTER_PHAGE RECEPTOR"/>
    <property type="match status" value="1"/>
</dbReference>
<evidence type="ECO:0000256" key="1">
    <source>
        <dbReference type="ARBA" id="ARBA00004571"/>
    </source>
</evidence>
<dbReference type="Pfam" id="PF00593">
    <property type="entry name" value="TonB_dep_Rec_b-barrel"/>
    <property type="match status" value="1"/>
</dbReference>
<keyword evidence="9 13" id="KW-0798">TonB box</keyword>
<gene>
    <name evidence="17" type="ORF">HDF25_001835</name>
</gene>
<evidence type="ECO:0000259" key="15">
    <source>
        <dbReference type="Pfam" id="PF00593"/>
    </source>
</evidence>
<evidence type="ECO:0000256" key="12">
    <source>
        <dbReference type="PROSITE-ProRule" id="PRU01360"/>
    </source>
</evidence>
<keyword evidence="10 12" id="KW-0472">Membrane</keyword>
<dbReference type="PROSITE" id="PS52016">
    <property type="entry name" value="TONB_DEPENDENT_REC_3"/>
    <property type="match status" value="1"/>
</dbReference>
<evidence type="ECO:0000256" key="9">
    <source>
        <dbReference type="ARBA" id="ARBA00023077"/>
    </source>
</evidence>
<name>A0A7X0J272_9SPHI</name>
<feature type="domain" description="TonB-dependent receptor-like beta-barrel" evidence="15">
    <location>
        <begin position="340"/>
        <end position="774"/>
    </location>
</feature>
<accession>A0A7X0J272</accession>
<evidence type="ECO:0000256" key="2">
    <source>
        <dbReference type="ARBA" id="ARBA00022448"/>
    </source>
</evidence>
<dbReference type="Gene3D" id="2.40.170.20">
    <property type="entry name" value="TonB-dependent receptor, beta-barrel domain"/>
    <property type="match status" value="1"/>
</dbReference>
<dbReference type="Pfam" id="PF07715">
    <property type="entry name" value="Plug"/>
    <property type="match status" value="1"/>
</dbReference>
<keyword evidence="4" id="KW-0410">Iron transport</keyword>
<sequence length="816" mass="90607">MKTLLIAVITVFLFPVFANAQFTISGSVSEKTTHNSLAGASISLKGAGKNTNSSAGGKYQLKNIKAGKYTLTVSFIGYETQQKTIEISGDQQIDFSLVSSAYLADEVIVMATRATEKSGTTYKNLSKSEVTANNFGQDLPFIINNTPGVVVTSDAGGGVGYTGIRIRGSDATRVNVTVNGIPLNDSESQGVFWVNMPDFASSVESIQIQRGVGTSTNGAGAFGGSLNVQTSAPGLEPYAELNNTYGSFNTLKNTVKIGTGLIDDKFSFDGRLSRIQSDGFVDRGASLLKSYFLSGAYHGKTDLLRINVFSGSEKTYQSWNGVPESRLRGDVQGMNDYIIRNGLNETDAANLLNSDSRKYNSFLYKDQNDNYWQDHYQVLYAKQFNDKFSFNGALHYTYGRGYYEEFKPGQAFSDYGLANPVINGAPVTTTDLIRRRWLNNNFYGTTYSFNYKAQSNLTFTLGGAYNQYRGKHFGQVTWSQVSSTLNNSDHYYDGDGNKNDFNVYAKATYSPVEKLSLFADLQYRRFTYAITGQDDNRKPVDIHDNRNFFNPKIGATYFVDPKSNIYASFSVANKEGNRDDYINAIAGALPVPERLYNVEAGYRIKGTDYSAGINVYGMFYKDQLVITGQITDVGGNIRQNVPDSYRAGVEFDGSYTLSRHFLINANAALSRNKIKTFIEHLPNSDTKTDDLITYQNTNISFSPDAVLFGELVYKPFTSFAIALQSKYVSKQYMDNTQNENRKLNGYWVNNLRLGYDFSFKGVKNMNIGLLANNILNKKYESNGYTYGYTSGGNRTTENFYFPQAGTNFLLSLNVKF</sequence>
<dbReference type="Gene3D" id="2.170.130.10">
    <property type="entry name" value="TonB-dependent receptor, plug domain"/>
    <property type="match status" value="1"/>
</dbReference>
<feature type="chain" id="PRO_5030899986" evidence="14">
    <location>
        <begin position="21"/>
        <end position="816"/>
    </location>
</feature>
<comment type="similarity">
    <text evidence="12 13">Belongs to the TonB-dependent receptor family.</text>
</comment>
<dbReference type="AlphaFoldDB" id="A0A7X0J272"/>
<evidence type="ECO:0000313" key="17">
    <source>
        <dbReference type="EMBL" id="MBB6499693.1"/>
    </source>
</evidence>
<dbReference type="Proteomes" id="UP000521017">
    <property type="component" value="Unassembled WGS sequence"/>
</dbReference>
<evidence type="ECO:0000256" key="6">
    <source>
        <dbReference type="ARBA" id="ARBA00022729"/>
    </source>
</evidence>
<feature type="domain" description="TonB-dependent receptor plug" evidence="16">
    <location>
        <begin position="127"/>
        <end position="224"/>
    </location>
</feature>
<dbReference type="Pfam" id="PF13715">
    <property type="entry name" value="CarbopepD_reg_2"/>
    <property type="match status" value="1"/>
</dbReference>